<dbReference type="Pfam" id="PF03793">
    <property type="entry name" value="PASTA"/>
    <property type="match status" value="2"/>
</dbReference>
<dbReference type="PROSITE" id="PS51178">
    <property type="entry name" value="PASTA"/>
    <property type="match status" value="2"/>
</dbReference>
<dbReference type="GO" id="GO:0008658">
    <property type="term" value="F:penicillin binding"/>
    <property type="evidence" value="ECO:0007669"/>
    <property type="project" value="InterPro"/>
</dbReference>
<evidence type="ECO:0000259" key="4">
    <source>
        <dbReference type="PROSITE" id="PS51178"/>
    </source>
</evidence>
<organism evidence="5 6">
    <name type="scientific">Eiseniibacteriota bacterium</name>
    <dbReference type="NCBI Taxonomy" id="2212470"/>
    <lineage>
        <taxon>Bacteria</taxon>
        <taxon>Candidatus Eiseniibacteriota</taxon>
    </lineage>
</organism>
<dbReference type="Gene3D" id="3.90.1310.10">
    <property type="entry name" value="Penicillin-binding protein 2a (Domain 2)"/>
    <property type="match status" value="1"/>
</dbReference>
<dbReference type="Gene3D" id="3.30.10.20">
    <property type="match status" value="1"/>
</dbReference>
<dbReference type="AlphaFoldDB" id="A0A538TV36"/>
<gene>
    <name evidence="5" type="ORF">E6K78_04645</name>
</gene>
<dbReference type="InterPro" id="IPR036138">
    <property type="entry name" value="PBP_dimer_sf"/>
</dbReference>
<dbReference type="Gene3D" id="1.10.150.770">
    <property type="match status" value="1"/>
</dbReference>
<dbReference type="InterPro" id="IPR005311">
    <property type="entry name" value="PBP_dimer"/>
</dbReference>
<dbReference type="PANTHER" id="PTHR30627:SF1">
    <property type="entry name" value="PEPTIDOGLYCAN D,D-TRANSPEPTIDASE FTSI"/>
    <property type="match status" value="1"/>
</dbReference>
<dbReference type="InterPro" id="IPR005543">
    <property type="entry name" value="PASTA_dom"/>
</dbReference>
<dbReference type="Gene3D" id="3.40.710.10">
    <property type="entry name" value="DD-peptidase/beta-lactamase superfamily"/>
    <property type="match status" value="1"/>
</dbReference>
<dbReference type="SUPFAM" id="SSF56601">
    <property type="entry name" value="beta-lactamase/transpeptidase-like"/>
    <property type="match status" value="1"/>
</dbReference>
<keyword evidence="2" id="KW-0472">Membrane</keyword>
<dbReference type="Pfam" id="PF00905">
    <property type="entry name" value="Transpeptidase"/>
    <property type="match status" value="1"/>
</dbReference>
<dbReference type="InterPro" id="IPR050515">
    <property type="entry name" value="Beta-lactam/transpept"/>
</dbReference>
<comment type="subcellular location">
    <subcellularLocation>
        <location evidence="1">Membrane</location>
    </subcellularLocation>
</comment>
<sequence length="725" mass="77976">MAHRETRRSRVLVAAAGLLLGLVLLWLRVAWLQLVLHASFVERADRLQEQRVLLQPVRGNLLDRRGRVLARDLTTYSVSAAPREMSDPRGTARALARLLAIDARRLQRSFGERPRFLWVARRISPETGQRVAALGRRGVYLSTETRRVYPLGPAAGEILGRTNLDNDGVEGLELELDDVLRGRPGWATLFRDGRGRSHSLPGALTRPPLDGDHVVLTIDADLQSIAESHLAAAVESLRAARGFAMFLDPRTGEILAAVTVPHQAPGKARQWNFTDTYEPGSTFKLVVASAALEEGVASPDRVYLASATGEAEVVPGVHFHDVHKAARFRFRDAVRWSSNIVMGKLGVQLGDERLYRYATALGFGSITGVSFPGEAAGRLRGPDRWSLRSAPTIAIGHEVAVTPIQLTLAYATIANGGVLMRPMLVREVRAPDGATRPELHPEAARRVFSPHTTALMREMLTAVVDSGTGRAARVPGVRIAGKTGTAQKYDAQIGTYGKGQYLSSFVGFLPAEDPQLVGVVVIDEPRGGHYYGGEVAAPVFREVVSDLRGMPGGPLETGANQIAMRPPAPAPVTVPDLRLLPRRAAERRLAGLGLRPGFSGDGPRVLAQDPVAGTAVERGSRIDVWLTAPADSSGRELPDLVGLAVREALRQLTRRQVPARIQGHGVVVRQSPLKGTPLPLSAPCLLVCEPRPVKEDGVAASVSPMVPRVDPLAPPDPAGHPGSPP</sequence>
<dbReference type="SUPFAM" id="SSF56519">
    <property type="entry name" value="Penicillin binding protein dimerisation domain"/>
    <property type="match status" value="1"/>
</dbReference>
<dbReference type="SUPFAM" id="SSF54184">
    <property type="entry name" value="Penicillin-binding protein 2x (pbp-2x), c-terminal domain"/>
    <property type="match status" value="2"/>
</dbReference>
<name>A0A538TV36_UNCEI</name>
<dbReference type="Proteomes" id="UP000316609">
    <property type="component" value="Unassembled WGS sequence"/>
</dbReference>
<feature type="domain" description="PASTA" evidence="4">
    <location>
        <begin position="631"/>
        <end position="690"/>
    </location>
</feature>
<evidence type="ECO:0000313" key="6">
    <source>
        <dbReference type="Proteomes" id="UP000316609"/>
    </source>
</evidence>
<dbReference type="SMART" id="SM00740">
    <property type="entry name" value="PASTA"/>
    <property type="match status" value="2"/>
</dbReference>
<proteinExistence type="predicted"/>
<evidence type="ECO:0000313" key="5">
    <source>
        <dbReference type="EMBL" id="TMQ67490.1"/>
    </source>
</evidence>
<dbReference type="Pfam" id="PF03717">
    <property type="entry name" value="PBP_dimer"/>
    <property type="match status" value="1"/>
</dbReference>
<dbReference type="PANTHER" id="PTHR30627">
    <property type="entry name" value="PEPTIDOGLYCAN D,D-TRANSPEPTIDASE"/>
    <property type="match status" value="1"/>
</dbReference>
<comment type="caution">
    <text evidence="5">The sequence shown here is derived from an EMBL/GenBank/DDBJ whole genome shotgun (WGS) entry which is preliminary data.</text>
</comment>
<evidence type="ECO:0000256" key="2">
    <source>
        <dbReference type="ARBA" id="ARBA00023136"/>
    </source>
</evidence>
<dbReference type="CDD" id="cd06577">
    <property type="entry name" value="PASTA_pknB"/>
    <property type="match status" value="1"/>
</dbReference>
<dbReference type="GO" id="GO:0071555">
    <property type="term" value="P:cell wall organization"/>
    <property type="evidence" value="ECO:0007669"/>
    <property type="project" value="TreeGrafter"/>
</dbReference>
<evidence type="ECO:0000256" key="1">
    <source>
        <dbReference type="ARBA" id="ARBA00004370"/>
    </source>
</evidence>
<dbReference type="Gene3D" id="3.30.450.330">
    <property type="match status" value="1"/>
</dbReference>
<feature type="domain" description="PASTA" evidence="4">
    <location>
        <begin position="568"/>
        <end position="628"/>
    </location>
</feature>
<protein>
    <submittedName>
        <fullName evidence="5">PASTA domain-containing protein</fullName>
    </submittedName>
</protein>
<dbReference type="EMBL" id="VBOY01000038">
    <property type="protein sequence ID" value="TMQ67490.1"/>
    <property type="molecule type" value="Genomic_DNA"/>
</dbReference>
<dbReference type="InterPro" id="IPR001460">
    <property type="entry name" value="PCN-bd_Tpept"/>
</dbReference>
<dbReference type="InterPro" id="IPR012338">
    <property type="entry name" value="Beta-lactam/transpept-like"/>
</dbReference>
<feature type="compositionally biased region" description="Pro residues" evidence="3">
    <location>
        <begin position="712"/>
        <end position="725"/>
    </location>
</feature>
<evidence type="ECO:0000256" key="3">
    <source>
        <dbReference type="SAM" id="MobiDB-lite"/>
    </source>
</evidence>
<dbReference type="GO" id="GO:0005886">
    <property type="term" value="C:plasma membrane"/>
    <property type="evidence" value="ECO:0007669"/>
    <property type="project" value="TreeGrafter"/>
</dbReference>
<feature type="region of interest" description="Disordered" evidence="3">
    <location>
        <begin position="699"/>
        <end position="725"/>
    </location>
</feature>
<reference evidence="5 6" key="1">
    <citation type="journal article" date="2019" name="Nat. Microbiol.">
        <title>Mediterranean grassland soil C-N compound turnover is dependent on rainfall and depth, and is mediated by genomically divergent microorganisms.</title>
        <authorList>
            <person name="Diamond S."/>
            <person name="Andeer P.F."/>
            <person name="Li Z."/>
            <person name="Crits-Christoph A."/>
            <person name="Burstein D."/>
            <person name="Anantharaman K."/>
            <person name="Lane K.R."/>
            <person name="Thomas B.C."/>
            <person name="Pan C."/>
            <person name="Northen T.R."/>
            <person name="Banfield J.F."/>
        </authorList>
    </citation>
    <scope>NUCLEOTIDE SEQUENCE [LARGE SCALE GENOMIC DNA]</scope>
    <source>
        <strain evidence="5">WS_8</strain>
    </source>
</reference>
<accession>A0A538TV36</accession>